<name>A0A6C0I146_9ZZZZ</name>
<proteinExistence type="predicted"/>
<feature type="region of interest" description="Disordered" evidence="1">
    <location>
        <begin position="1"/>
        <end position="37"/>
    </location>
</feature>
<evidence type="ECO:0000313" key="2">
    <source>
        <dbReference type="EMBL" id="QHT86522.1"/>
    </source>
</evidence>
<sequence length="457" mass="52073">MHNYDEEYYEDDEEYYEEDENMGEEENMGKDEDDSDDEIEAAIKARRLDIDDETIYEQLLGLGDNILEPLNLFVCTQSSKIINFDYTMSAFTKKVKDDFAEIALLNGNLMEHLPHFILAVNTNYEHFCQQGCEKELKLNCKKRKNNDQKKRQSQGDETIFHSAIQLNLLLDSTIEEYLNANKAIKKNAKTNIKIYKIKLYPSTGRIQIPGIIRPDLTDGVQLVNKLINYINFAQRGEKSSIVDNADSSDSAYSVGKGDSADSANIADSADSANITIANKGDKGDSADSVGKGDIADKICKIEEISIIMINYKTSLRNISPRMLFNLNSIGEYIQLLEDRYLYDGMTTLMPELEYLLPVHKKNSFSKWDKLILPPFLILDTKLKNNDKYISFIFIPFSTEVGPKKGRIATVKIFQRGKINILGVKDPKHAEEIYIFLRTLIMANIQQFIAIKIRPDSD</sequence>
<dbReference type="AlphaFoldDB" id="A0A6C0I146"/>
<evidence type="ECO:0000256" key="1">
    <source>
        <dbReference type="SAM" id="MobiDB-lite"/>
    </source>
</evidence>
<protein>
    <submittedName>
        <fullName evidence="2">Uncharacterized protein</fullName>
    </submittedName>
</protein>
<accession>A0A6C0I146</accession>
<organism evidence="2">
    <name type="scientific">viral metagenome</name>
    <dbReference type="NCBI Taxonomy" id="1070528"/>
    <lineage>
        <taxon>unclassified sequences</taxon>
        <taxon>metagenomes</taxon>
        <taxon>organismal metagenomes</taxon>
    </lineage>
</organism>
<dbReference type="EMBL" id="MN740070">
    <property type="protein sequence ID" value="QHT86522.1"/>
    <property type="molecule type" value="Genomic_DNA"/>
</dbReference>
<reference evidence="2" key="1">
    <citation type="journal article" date="2020" name="Nature">
        <title>Giant virus diversity and host interactions through global metagenomics.</title>
        <authorList>
            <person name="Schulz F."/>
            <person name="Roux S."/>
            <person name="Paez-Espino D."/>
            <person name="Jungbluth S."/>
            <person name="Walsh D.A."/>
            <person name="Denef V.J."/>
            <person name="McMahon K.D."/>
            <person name="Konstantinidis K.T."/>
            <person name="Eloe-Fadrosh E.A."/>
            <person name="Kyrpides N.C."/>
            <person name="Woyke T."/>
        </authorList>
    </citation>
    <scope>NUCLEOTIDE SEQUENCE</scope>
    <source>
        <strain evidence="2">GVMAG-M-3300023184-186</strain>
    </source>
</reference>